<dbReference type="InterPro" id="IPR002891">
    <property type="entry name" value="APS"/>
</dbReference>
<dbReference type="InterPro" id="IPR027417">
    <property type="entry name" value="P-loop_NTPase"/>
</dbReference>
<evidence type="ECO:0000313" key="9">
    <source>
        <dbReference type="EMBL" id="MDL5032856.1"/>
    </source>
</evidence>
<feature type="domain" description="APS kinase" evidence="8">
    <location>
        <begin position="19"/>
        <end position="167"/>
    </location>
</feature>
<keyword evidence="10" id="KW-1185">Reference proteome</keyword>
<comment type="similarity">
    <text evidence="6 7">Belongs to the APS kinase family.</text>
</comment>
<dbReference type="NCBIfam" id="TIGR00455">
    <property type="entry name" value="apsK"/>
    <property type="match status" value="1"/>
</dbReference>
<keyword evidence="5 6" id="KW-0067">ATP-binding</keyword>
<dbReference type="PANTHER" id="PTHR42700">
    <property type="entry name" value="SULFATE ADENYLYLTRANSFERASE"/>
    <property type="match status" value="1"/>
</dbReference>
<dbReference type="Proteomes" id="UP001238603">
    <property type="component" value="Unassembled WGS sequence"/>
</dbReference>
<keyword evidence="4 6" id="KW-0547">Nucleotide-binding</keyword>
<feature type="active site" description="Phosphoserine intermediate" evidence="6">
    <location>
        <position position="99"/>
    </location>
</feature>
<dbReference type="InterPro" id="IPR059117">
    <property type="entry name" value="APS_kinase_dom"/>
</dbReference>
<keyword evidence="6" id="KW-0597">Phosphoprotein</keyword>
<reference evidence="9 10" key="1">
    <citation type="submission" date="2023-06" db="EMBL/GenBank/DDBJ databases">
        <title>Pelomonas sp. APW6 16S ribosomal RNA gene genome sequencing and assembly.</title>
        <authorList>
            <person name="Woo H."/>
        </authorList>
    </citation>
    <scope>NUCLEOTIDE SEQUENCE [LARGE SCALE GENOMIC DNA]</scope>
    <source>
        <strain evidence="9 10">APW6</strain>
    </source>
</reference>
<dbReference type="GO" id="GO:0004020">
    <property type="term" value="F:adenylylsulfate kinase activity"/>
    <property type="evidence" value="ECO:0007669"/>
    <property type="project" value="UniProtKB-EC"/>
</dbReference>
<dbReference type="InterPro" id="IPR050512">
    <property type="entry name" value="Sulf_AdTrans/APS_kinase"/>
</dbReference>
<evidence type="ECO:0000256" key="5">
    <source>
        <dbReference type="ARBA" id="ARBA00022840"/>
    </source>
</evidence>
<proteinExistence type="inferred from homology"/>
<evidence type="ECO:0000256" key="6">
    <source>
        <dbReference type="HAMAP-Rule" id="MF_00065"/>
    </source>
</evidence>
<evidence type="ECO:0000256" key="4">
    <source>
        <dbReference type="ARBA" id="ARBA00022741"/>
    </source>
</evidence>
<comment type="catalytic activity">
    <reaction evidence="1 6 7">
        <text>adenosine 5'-phosphosulfate + ATP = 3'-phosphoadenylyl sulfate + ADP + H(+)</text>
        <dbReference type="Rhea" id="RHEA:24152"/>
        <dbReference type="ChEBI" id="CHEBI:15378"/>
        <dbReference type="ChEBI" id="CHEBI:30616"/>
        <dbReference type="ChEBI" id="CHEBI:58243"/>
        <dbReference type="ChEBI" id="CHEBI:58339"/>
        <dbReference type="ChEBI" id="CHEBI:456216"/>
        <dbReference type="EC" id="2.7.1.25"/>
    </reaction>
</comment>
<dbReference type="NCBIfam" id="NF003013">
    <property type="entry name" value="PRK03846.1"/>
    <property type="match status" value="1"/>
</dbReference>
<feature type="binding site" evidence="6">
    <location>
        <begin position="25"/>
        <end position="32"/>
    </location>
    <ligand>
        <name>ATP</name>
        <dbReference type="ChEBI" id="CHEBI:30616"/>
    </ligand>
</feature>
<evidence type="ECO:0000256" key="1">
    <source>
        <dbReference type="ARBA" id="ARBA00001823"/>
    </source>
</evidence>
<dbReference type="Pfam" id="PF01583">
    <property type="entry name" value="APS_kinase"/>
    <property type="match status" value="1"/>
</dbReference>
<comment type="caution">
    <text evidence="9">The sequence shown here is derived from an EMBL/GenBank/DDBJ whole genome shotgun (WGS) entry which is preliminary data.</text>
</comment>
<dbReference type="CDD" id="cd02027">
    <property type="entry name" value="APSK"/>
    <property type="match status" value="1"/>
</dbReference>
<sequence length="189" mass="20572">MTDQAFPDGRPGLPSPLPQTIWLTGLSGAGKSTLSRRLDEALRQRGVPCSVLDGDVLRTGLCRDLGFSEDDRRENIRRVAEVARLMNAAGVTVIGALISPLVRDRAMAREIVGPARFLEVHVATPLAVCEARDPKGLYRKARAGELRGFTGIDARYEAPEAPDLRLDTGVLDEETCLQQLLSLLDARGR</sequence>
<keyword evidence="3 6" id="KW-0808">Transferase</keyword>
<dbReference type="PANTHER" id="PTHR42700:SF1">
    <property type="entry name" value="SULFATE ADENYLYLTRANSFERASE"/>
    <property type="match status" value="1"/>
</dbReference>
<evidence type="ECO:0000256" key="2">
    <source>
        <dbReference type="ARBA" id="ARBA00012121"/>
    </source>
</evidence>
<evidence type="ECO:0000313" key="10">
    <source>
        <dbReference type="Proteomes" id="UP001238603"/>
    </source>
</evidence>
<dbReference type="HAMAP" id="MF_00065">
    <property type="entry name" value="Adenylyl_sulf_kinase"/>
    <property type="match status" value="1"/>
</dbReference>
<evidence type="ECO:0000256" key="3">
    <source>
        <dbReference type="ARBA" id="ARBA00022679"/>
    </source>
</evidence>
<evidence type="ECO:0000259" key="8">
    <source>
        <dbReference type="Pfam" id="PF01583"/>
    </source>
</evidence>
<evidence type="ECO:0000256" key="7">
    <source>
        <dbReference type="RuleBase" id="RU004347"/>
    </source>
</evidence>
<comment type="pathway">
    <text evidence="6 7">Sulfur metabolism; hydrogen sulfide biosynthesis; sulfite from sulfate: step 2/3.</text>
</comment>
<dbReference type="Gene3D" id="3.40.50.300">
    <property type="entry name" value="P-loop containing nucleotide triphosphate hydrolases"/>
    <property type="match status" value="1"/>
</dbReference>
<dbReference type="SUPFAM" id="SSF52540">
    <property type="entry name" value="P-loop containing nucleoside triphosphate hydrolases"/>
    <property type="match status" value="1"/>
</dbReference>
<organism evidence="9 10">
    <name type="scientific">Roseateles subflavus</name>
    <dbReference type="NCBI Taxonomy" id="3053353"/>
    <lineage>
        <taxon>Bacteria</taxon>
        <taxon>Pseudomonadati</taxon>
        <taxon>Pseudomonadota</taxon>
        <taxon>Betaproteobacteria</taxon>
        <taxon>Burkholderiales</taxon>
        <taxon>Sphaerotilaceae</taxon>
        <taxon>Roseateles</taxon>
    </lineage>
</organism>
<accession>A0ABT7LJ16</accession>
<dbReference type="EC" id="2.7.1.25" evidence="2 6"/>
<protein>
    <recommendedName>
        <fullName evidence="2 6">Adenylyl-sulfate kinase</fullName>
        <ecNumber evidence="2 6">2.7.1.25</ecNumber>
    </recommendedName>
    <alternativeName>
        <fullName evidence="6">APS kinase</fullName>
    </alternativeName>
    <alternativeName>
        <fullName evidence="6">ATP adenosine-5'-phosphosulfate 3'-phosphotransferase</fullName>
    </alternativeName>
    <alternativeName>
        <fullName evidence="6">Adenosine-5'-phosphosulfate kinase</fullName>
    </alternativeName>
</protein>
<gene>
    <name evidence="6 9" type="primary">cysC</name>
    <name evidence="9" type="ORF">QRD43_13155</name>
</gene>
<keyword evidence="6 7" id="KW-0418">Kinase</keyword>
<dbReference type="RefSeq" id="WP_285982925.1">
    <property type="nucleotide sequence ID" value="NZ_JASVDS010000003.1"/>
</dbReference>
<comment type="function">
    <text evidence="6 7">Catalyzes the synthesis of activated sulfate.</text>
</comment>
<name>A0ABT7LJ16_9BURK</name>
<dbReference type="EMBL" id="JASVDS010000003">
    <property type="protein sequence ID" value="MDL5032856.1"/>
    <property type="molecule type" value="Genomic_DNA"/>
</dbReference>